<keyword evidence="5" id="KW-0486">Methionine biosynthesis</keyword>
<dbReference type="FunFam" id="3.40.225.10:FF:000003">
    <property type="entry name" value="Methylthioribulose-1-phosphate dehydratase"/>
    <property type="match status" value="1"/>
</dbReference>
<evidence type="ECO:0000256" key="4">
    <source>
        <dbReference type="ARBA" id="ARBA00022833"/>
    </source>
</evidence>
<dbReference type="AlphaFoldDB" id="A0A451A171"/>
<accession>A0A451A171</accession>
<dbReference type="SUPFAM" id="SSF53639">
    <property type="entry name" value="AraD/HMP-PK domain-like"/>
    <property type="match status" value="1"/>
</dbReference>
<dbReference type="InterPro" id="IPR017714">
    <property type="entry name" value="MethylthioRu-1-P_deHdtase_MtnB"/>
</dbReference>
<feature type="domain" description="Class II aldolase/adducin N-terminal" evidence="8">
    <location>
        <begin position="13"/>
        <end position="200"/>
    </location>
</feature>
<dbReference type="SMART" id="SM01007">
    <property type="entry name" value="Aldolase_II"/>
    <property type="match status" value="1"/>
</dbReference>
<dbReference type="PANTHER" id="PTHR10640">
    <property type="entry name" value="METHYLTHIORIBULOSE-1-PHOSPHATE DEHYDRATASE"/>
    <property type="match status" value="1"/>
</dbReference>
<dbReference type="GO" id="GO:0046570">
    <property type="term" value="F:methylthioribulose 1-phosphate dehydratase activity"/>
    <property type="evidence" value="ECO:0007669"/>
    <property type="project" value="UniProtKB-EC"/>
</dbReference>
<evidence type="ECO:0000256" key="5">
    <source>
        <dbReference type="ARBA" id="ARBA00023167"/>
    </source>
</evidence>
<dbReference type="GO" id="GO:0005996">
    <property type="term" value="P:monosaccharide metabolic process"/>
    <property type="evidence" value="ECO:0007669"/>
    <property type="project" value="UniProtKB-ARBA"/>
</dbReference>
<dbReference type="Pfam" id="PF00596">
    <property type="entry name" value="Aldolase_II"/>
    <property type="match status" value="1"/>
</dbReference>
<sequence length="217" mass="24026">MRNDELTENHPRRLIVDLCRRFYTLGWVSGTGGSMSIFQSGRVYVPPSGVQKECLAEEDIFVLDTSGNILSGPGPGYNVSACTPIFLKTFHHRGSGAVIHSHAIDAVLATLIASDVFEITHMEMIKGIVGSGYHDKLVVPIIENTTHESELVETVAEAMQAYPASHAVLVRRHGVYIWGDNWKQTKVHAESYHYLFEMAVRMHQIGFDPTAAPSHPD</sequence>
<dbReference type="GO" id="GO:0019509">
    <property type="term" value="P:L-methionine salvage from methylthioadenosine"/>
    <property type="evidence" value="ECO:0007669"/>
    <property type="project" value="UniProtKB-UniRule"/>
</dbReference>
<dbReference type="GO" id="GO:0046872">
    <property type="term" value="F:metal ion binding"/>
    <property type="evidence" value="ECO:0007669"/>
    <property type="project" value="UniProtKB-UniRule"/>
</dbReference>
<dbReference type="GO" id="GO:0005737">
    <property type="term" value="C:cytoplasm"/>
    <property type="evidence" value="ECO:0007669"/>
    <property type="project" value="UniProtKB-UniRule"/>
</dbReference>
<organism evidence="9">
    <name type="scientific">Candidatus Kentrum sp. TUN</name>
    <dbReference type="NCBI Taxonomy" id="2126343"/>
    <lineage>
        <taxon>Bacteria</taxon>
        <taxon>Pseudomonadati</taxon>
        <taxon>Pseudomonadota</taxon>
        <taxon>Gammaproteobacteria</taxon>
        <taxon>Candidatus Kentrum</taxon>
    </lineage>
</organism>
<dbReference type="NCBIfam" id="TIGR03328">
    <property type="entry name" value="salvage_mtnB"/>
    <property type="match status" value="1"/>
</dbReference>
<evidence type="ECO:0000256" key="3">
    <source>
        <dbReference type="ARBA" id="ARBA00022723"/>
    </source>
</evidence>
<keyword evidence="2" id="KW-0028">Amino-acid biosynthesis</keyword>
<keyword evidence="3" id="KW-0479">Metal-binding</keyword>
<evidence type="ECO:0000256" key="6">
    <source>
        <dbReference type="ARBA" id="ARBA00023239"/>
    </source>
</evidence>
<evidence type="ECO:0000256" key="7">
    <source>
        <dbReference type="NCBIfam" id="TIGR03328"/>
    </source>
</evidence>
<dbReference type="EMBL" id="CAADFX010000108">
    <property type="protein sequence ID" value="VFK59768.1"/>
    <property type="molecule type" value="Genomic_DNA"/>
</dbReference>
<evidence type="ECO:0000256" key="1">
    <source>
        <dbReference type="ARBA" id="ARBA00022490"/>
    </source>
</evidence>
<dbReference type="HAMAP" id="MF_03116">
    <property type="entry name" value="Salvage_MtnB_euk"/>
    <property type="match status" value="1"/>
</dbReference>
<gene>
    <name evidence="9" type="ORF">BECKTUN1418D_GA0071000_11089</name>
</gene>
<protein>
    <recommendedName>
        <fullName evidence="7">Methylthioribulose 1-phosphate dehydratase</fullName>
        <ecNumber evidence="7">4.2.1.109</ecNumber>
    </recommendedName>
</protein>
<dbReference type="InterPro" id="IPR036409">
    <property type="entry name" value="Aldolase_II/adducin_N_sf"/>
</dbReference>
<evidence type="ECO:0000259" key="8">
    <source>
        <dbReference type="SMART" id="SM01007"/>
    </source>
</evidence>
<evidence type="ECO:0000256" key="2">
    <source>
        <dbReference type="ARBA" id="ARBA00022605"/>
    </source>
</evidence>
<evidence type="ECO:0000313" key="9">
    <source>
        <dbReference type="EMBL" id="VFK59768.1"/>
    </source>
</evidence>
<proteinExistence type="inferred from homology"/>
<keyword evidence="4" id="KW-0862">Zinc</keyword>
<reference evidence="9" key="1">
    <citation type="submission" date="2019-02" db="EMBL/GenBank/DDBJ databases">
        <authorList>
            <person name="Gruber-Vodicka R. H."/>
            <person name="Seah K. B. B."/>
        </authorList>
    </citation>
    <scope>NUCLEOTIDE SEQUENCE</scope>
    <source>
        <strain evidence="9">BECK_BY1</strain>
    </source>
</reference>
<dbReference type="InterPro" id="IPR001303">
    <property type="entry name" value="Aldolase_II/adducin_N"/>
</dbReference>
<dbReference type="EC" id="4.2.1.109" evidence="7"/>
<keyword evidence="1" id="KW-0963">Cytoplasm</keyword>
<keyword evidence="6" id="KW-0456">Lyase</keyword>
<dbReference type="Gene3D" id="3.40.225.10">
    <property type="entry name" value="Class II aldolase/adducin N-terminal domain"/>
    <property type="match status" value="1"/>
</dbReference>
<dbReference type="InterPro" id="IPR027514">
    <property type="entry name" value="Salvage_MtnB_euk"/>
</dbReference>
<dbReference type="PANTHER" id="PTHR10640:SF7">
    <property type="entry name" value="METHYLTHIORIBULOSE-1-PHOSPHATE DEHYDRATASE"/>
    <property type="match status" value="1"/>
</dbReference>
<name>A0A451A171_9GAMM</name>